<sequence length="145" mass="15952">MNLKYIIKRLFYMVTTLLGVSIIAFVILRVIPGNPIVMMLPPQATQQDILELKAQYGLDKPIPVQYGIWLMNVAQGDFGVSIHMKQDVMELIMERLPATLELVLAATAIALILGIFIGTLSIMKKGTFVDKLGSLLAILGLSIPD</sequence>
<evidence type="ECO:0000256" key="1">
    <source>
        <dbReference type="ARBA" id="ARBA00004651"/>
    </source>
</evidence>
<evidence type="ECO:0000256" key="5">
    <source>
        <dbReference type="ARBA" id="ARBA00022989"/>
    </source>
</evidence>
<evidence type="ECO:0000256" key="2">
    <source>
        <dbReference type="ARBA" id="ARBA00022448"/>
    </source>
</evidence>
<dbReference type="AlphaFoldDB" id="X0XWQ6"/>
<evidence type="ECO:0000256" key="4">
    <source>
        <dbReference type="ARBA" id="ARBA00022692"/>
    </source>
</evidence>
<feature type="transmembrane region" description="Helical" evidence="7">
    <location>
        <begin position="102"/>
        <end position="123"/>
    </location>
</feature>
<proteinExistence type="predicted"/>
<keyword evidence="3" id="KW-1003">Cell membrane</keyword>
<comment type="subcellular location">
    <subcellularLocation>
        <location evidence="1">Cell membrane</location>
        <topology evidence="1">Multi-pass membrane protein</topology>
    </subcellularLocation>
</comment>
<evidence type="ECO:0000313" key="9">
    <source>
        <dbReference type="EMBL" id="GAG47809.1"/>
    </source>
</evidence>
<evidence type="ECO:0000256" key="7">
    <source>
        <dbReference type="SAM" id="Phobius"/>
    </source>
</evidence>
<name>X0XWQ6_9ZZZZ</name>
<feature type="domain" description="ABC transmembrane type-1" evidence="8">
    <location>
        <begin position="96"/>
        <end position="145"/>
    </location>
</feature>
<evidence type="ECO:0000256" key="6">
    <source>
        <dbReference type="ARBA" id="ARBA00023136"/>
    </source>
</evidence>
<keyword evidence="4 7" id="KW-0812">Transmembrane</keyword>
<dbReference type="GO" id="GO:0005886">
    <property type="term" value="C:plasma membrane"/>
    <property type="evidence" value="ECO:0007669"/>
    <property type="project" value="UniProtKB-SubCell"/>
</dbReference>
<organism evidence="9">
    <name type="scientific">marine sediment metagenome</name>
    <dbReference type="NCBI Taxonomy" id="412755"/>
    <lineage>
        <taxon>unclassified sequences</taxon>
        <taxon>metagenomes</taxon>
        <taxon>ecological metagenomes</taxon>
    </lineage>
</organism>
<comment type="caution">
    <text evidence="9">The sequence shown here is derived from an EMBL/GenBank/DDBJ whole genome shotgun (WGS) entry which is preliminary data.</text>
</comment>
<gene>
    <name evidence="9" type="ORF">S01H1_75207</name>
</gene>
<keyword evidence="5 7" id="KW-1133">Transmembrane helix</keyword>
<dbReference type="EMBL" id="BARS01050367">
    <property type="protein sequence ID" value="GAG47809.1"/>
    <property type="molecule type" value="Genomic_DNA"/>
</dbReference>
<dbReference type="GO" id="GO:0071916">
    <property type="term" value="F:dipeptide transmembrane transporter activity"/>
    <property type="evidence" value="ECO:0007669"/>
    <property type="project" value="TreeGrafter"/>
</dbReference>
<feature type="non-terminal residue" evidence="9">
    <location>
        <position position="145"/>
    </location>
</feature>
<dbReference type="InterPro" id="IPR045621">
    <property type="entry name" value="BPD_transp_1_N"/>
</dbReference>
<dbReference type="PROSITE" id="PS50928">
    <property type="entry name" value="ABC_TM1"/>
    <property type="match status" value="1"/>
</dbReference>
<feature type="transmembrane region" description="Helical" evidence="7">
    <location>
        <begin position="12"/>
        <end position="31"/>
    </location>
</feature>
<dbReference type="PANTHER" id="PTHR43163">
    <property type="entry name" value="DIPEPTIDE TRANSPORT SYSTEM PERMEASE PROTEIN DPPB-RELATED"/>
    <property type="match status" value="1"/>
</dbReference>
<evidence type="ECO:0000259" key="8">
    <source>
        <dbReference type="PROSITE" id="PS50928"/>
    </source>
</evidence>
<dbReference type="PANTHER" id="PTHR43163:SF6">
    <property type="entry name" value="DIPEPTIDE TRANSPORT SYSTEM PERMEASE PROTEIN DPPB-RELATED"/>
    <property type="match status" value="1"/>
</dbReference>
<accession>X0XWQ6</accession>
<keyword evidence="6 7" id="KW-0472">Membrane</keyword>
<dbReference type="Pfam" id="PF19300">
    <property type="entry name" value="BPD_transp_1_N"/>
    <property type="match status" value="1"/>
</dbReference>
<reference evidence="9" key="1">
    <citation type="journal article" date="2014" name="Front. Microbiol.">
        <title>High frequency of phylogenetically diverse reductive dehalogenase-homologous genes in deep subseafloor sedimentary metagenomes.</title>
        <authorList>
            <person name="Kawai M."/>
            <person name="Futagami T."/>
            <person name="Toyoda A."/>
            <person name="Takaki Y."/>
            <person name="Nishi S."/>
            <person name="Hori S."/>
            <person name="Arai W."/>
            <person name="Tsubouchi T."/>
            <person name="Morono Y."/>
            <person name="Uchiyama I."/>
            <person name="Ito T."/>
            <person name="Fujiyama A."/>
            <person name="Inagaki F."/>
            <person name="Takami H."/>
        </authorList>
    </citation>
    <scope>NUCLEOTIDE SEQUENCE</scope>
    <source>
        <strain evidence="9">Expedition CK06-06</strain>
    </source>
</reference>
<evidence type="ECO:0000256" key="3">
    <source>
        <dbReference type="ARBA" id="ARBA00022475"/>
    </source>
</evidence>
<dbReference type="InterPro" id="IPR000515">
    <property type="entry name" value="MetI-like"/>
</dbReference>
<keyword evidence="2" id="KW-0813">Transport</keyword>
<protein>
    <recommendedName>
        <fullName evidence="8">ABC transmembrane type-1 domain-containing protein</fullName>
    </recommendedName>
</protein>